<comment type="caution">
    <text evidence="1">The sequence shown here is derived from an EMBL/GenBank/DDBJ whole genome shotgun (WGS) entry which is preliminary data.</text>
</comment>
<dbReference type="PANTHER" id="PTHR31594">
    <property type="entry name" value="AIG1-TYPE G DOMAIN-CONTAINING PROTEIN"/>
    <property type="match status" value="1"/>
</dbReference>
<gene>
    <name evidence="1" type="ORF">OXX778_LOCUS8532</name>
</gene>
<dbReference type="EMBL" id="CAJNOC010001182">
    <property type="protein sequence ID" value="CAF0842560.1"/>
    <property type="molecule type" value="Genomic_DNA"/>
</dbReference>
<dbReference type="OrthoDB" id="10015728at2759"/>
<accession>A0A813VJG5</accession>
<organism evidence="1 2">
    <name type="scientific">Brachionus calyciflorus</name>
    <dbReference type="NCBI Taxonomy" id="104777"/>
    <lineage>
        <taxon>Eukaryota</taxon>
        <taxon>Metazoa</taxon>
        <taxon>Spiralia</taxon>
        <taxon>Gnathifera</taxon>
        <taxon>Rotifera</taxon>
        <taxon>Eurotatoria</taxon>
        <taxon>Monogononta</taxon>
        <taxon>Pseudotrocha</taxon>
        <taxon>Ploima</taxon>
        <taxon>Brachionidae</taxon>
        <taxon>Brachionus</taxon>
    </lineage>
</organism>
<dbReference type="PANTHER" id="PTHR31594:SF14">
    <property type="entry name" value="FIBRONECTIN TYPE-III DOMAIN-CONTAINING PROTEIN"/>
    <property type="match status" value="1"/>
</dbReference>
<evidence type="ECO:0000313" key="2">
    <source>
        <dbReference type="Proteomes" id="UP000663879"/>
    </source>
</evidence>
<name>A0A813VJG5_9BILA</name>
<protein>
    <submittedName>
        <fullName evidence="1">Uncharacterized protein</fullName>
    </submittedName>
</protein>
<sequence>MRHSLEKKCVGLPVQLGYLYDVRSEKFVPMSILNSNQLDKVIIQTTDVPSIEYDYTLNDSYEEKFKKLEISPELKLDILCGLLNTGSGSVGKEIPELLRKDLRILEV</sequence>
<reference evidence="1" key="1">
    <citation type="submission" date="2021-02" db="EMBL/GenBank/DDBJ databases">
        <authorList>
            <person name="Nowell W R."/>
        </authorList>
    </citation>
    <scope>NUCLEOTIDE SEQUENCE</scope>
    <source>
        <strain evidence="1">Ploen Becks lab</strain>
    </source>
</reference>
<evidence type="ECO:0000313" key="1">
    <source>
        <dbReference type="EMBL" id="CAF0842560.1"/>
    </source>
</evidence>
<dbReference type="Proteomes" id="UP000663879">
    <property type="component" value="Unassembled WGS sequence"/>
</dbReference>
<keyword evidence="2" id="KW-1185">Reference proteome</keyword>
<dbReference type="InterPro" id="IPR052090">
    <property type="entry name" value="Cytolytic_pore-forming_toxin"/>
</dbReference>
<dbReference type="AlphaFoldDB" id="A0A813VJG5"/>
<proteinExistence type="predicted"/>